<keyword evidence="3" id="KW-1185">Reference proteome</keyword>
<gene>
    <name evidence="2" type="ORF">RUM44_002766</name>
</gene>
<dbReference type="SUPFAM" id="SSF52047">
    <property type="entry name" value="RNI-like"/>
    <property type="match status" value="1"/>
</dbReference>
<dbReference type="Gene3D" id="3.80.10.10">
    <property type="entry name" value="Ribonuclease Inhibitor"/>
    <property type="match status" value="1"/>
</dbReference>
<dbReference type="Proteomes" id="UP001359485">
    <property type="component" value="Unassembled WGS sequence"/>
</dbReference>
<protein>
    <recommendedName>
        <fullName evidence="1">F-box domain-containing protein</fullName>
    </recommendedName>
</protein>
<evidence type="ECO:0000259" key="1">
    <source>
        <dbReference type="PROSITE" id="PS50181"/>
    </source>
</evidence>
<accession>A0ABR1AFN0</accession>
<reference evidence="2 3" key="1">
    <citation type="submission" date="2023-09" db="EMBL/GenBank/DDBJ databases">
        <title>Genomes of two closely related lineages of the louse Polyplax serrata with different host specificities.</title>
        <authorList>
            <person name="Martinu J."/>
            <person name="Tarabai H."/>
            <person name="Stefka J."/>
            <person name="Hypsa V."/>
        </authorList>
    </citation>
    <scope>NUCLEOTIDE SEQUENCE [LARGE SCALE GENOMIC DNA]</scope>
    <source>
        <strain evidence="2">98ZLc_SE</strain>
    </source>
</reference>
<dbReference type="InterPro" id="IPR001810">
    <property type="entry name" value="F-box_dom"/>
</dbReference>
<sequence>MEELPYSQKLFNFPIKNIQTLIQPEVKEEIQFVEQYVSEVLDFSSQYGSDTSISYTAYNLTGKPSKFPDYGDFPQAFVMKTYGNWWKEAPSRLLEYMPQNTPKILSNDFVDISFEESVYPFRISVYETYNPGAVVRIWAKNDLGCKKKWELLWEGEPTKVEHIPRIFSPVIRIINFKTSVLRIEFNHSNLDYYTGIDAVLLVGTKQPIRAHVSNSNKFLKTNDNEKIIESSPIVLGKLTQQIFELNLHNIPDNMDDSQETNTEVQVKPGSENLKYECHDNGRFQCLPDETILKILGYLDLVTLRRCAHLNKHFHSLCNDSFLYTHLSLQPYWNKLSNSALLSLASKCSHLQKLDLSWCGSYSTITPEVFDDVWKDAHTYKTELLQICHEHINESLGFEPTFEGGSCIKITNIDEVVLALAENNRKLISLDLWKMSNLTQVGVAALNHCSQLEEVDFGWCLGFTLPVDSLCALAVGCPKLKKLFLTALRGICDKDLEPFIKSCPDLEQIDLLGVRGITPDICLRLLTELPKLRLLDLSFCDQISDIHVSEWKRLFPDVSIKRSFQTEVMTNFLYQSSLH</sequence>
<dbReference type="Pfam" id="PF12937">
    <property type="entry name" value="F-box-like"/>
    <property type="match status" value="1"/>
</dbReference>
<organism evidence="2 3">
    <name type="scientific">Polyplax serrata</name>
    <name type="common">Common mouse louse</name>
    <dbReference type="NCBI Taxonomy" id="468196"/>
    <lineage>
        <taxon>Eukaryota</taxon>
        <taxon>Metazoa</taxon>
        <taxon>Ecdysozoa</taxon>
        <taxon>Arthropoda</taxon>
        <taxon>Hexapoda</taxon>
        <taxon>Insecta</taxon>
        <taxon>Pterygota</taxon>
        <taxon>Neoptera</taxon>
        <taxon>Paraneoptera</taxon>
        <taxon>Psocodea</taxon>
        <taxon>Troctomorpha</taxon>
        <taxon>Phthiraptera</taxon>
        <taxon>Anoplura</taxon>
        <taxon>Polyplacidae</taxon>
        <taxon>Polyplax</taxon>
    </lineage>
</organism>
<name>A0ABR1AFN0_POLSC</name>
<dbReference type="EMBL" id="JAWJWF010000050">
    <property type="protein sequence ID" value="KAK6618314.1"/>
    <property type="molecule type" value="Genomic_DNA"/>
</dbReference>
<dbReference type="InterPro" id="IPR032675">
    <property type="entry name" value="LRR_dom_sf"/>
</dbReference>
<proteinExistence type="predicted"/>
<dbReference type="PROSITE" id="PS50181">
    <property type="entry name" value="FBOX"/>
    <property type="match status" value="1"/>
</dbReference>
<dbReference type="SMART" id="SM00256">
    <property type="entry name" value="FBOX"/>
    <property type="match status" value="1"/>
</dbReference>
<dbReference type="PANTHER" id="PTHR13318">
    <property type="entry name" value="PARTNER OF PAIRED, ISOFORM B-RELATED"/>
    <property type="match status" value="1"/>
</dbReference>
<comment type="caution">
    <text evidence="2">The sequence shown here is derived from an EMBL/GenBank/DDBJ whole genome shotgun (WGS) entry which is preliminary data.</text>
</comment>
<dbReference type="PANTHER" id="PTHR13318:SF152">
    <property type="entry name" value="F-BOX_LRR-REPEAT PROTEIN 4"/>
    <property type="match status" value="1"/>
</dbReference>
<evidence type="ECO:0000313" key="2">
    <source>
        <dbReference type="EMBL" id="KAK6618314.1"/>
    </source>
</evidence>
<feature type="domain" description="F-box" evidence="1">
    <location>
        <begin position="280"/>
        <end position="326"/>
    </location>
</feature>
<evidence type="ECO:0000313" key="3">
    <source>
        <dbReference type="Proteomes" id="UP001359485"/>
    </source>
</evidence>
<dbReference type="Gene3D" id="1.20.1280.50">
    <property type="match status" value="1"/>
</dbReference>